<feature type="domain" description="Fimbrial-type adhesion" evidence="1">
    <location>
        <begin position="36"/>
        <end position="181"/>
    </location>
</feature>
<reference evidence="2 3" key="1">
    <citation type="submission" date="2017-07" db="EMBL/GenBank/DDBJ databases">
        <title>blaIMP-27 on transferable plasmids in Proteus mirabilis and Providencia rettgeri.</title>
        <authorList>
            <person name="Potter R."/>
        </authorList>
    </citation>
    <scope>NUCLEOTIDE SEQUENCE [LARGE SCALE GENOMIC DNA]</scope>
    <source>
        <strain evidence="2 3">PR1</strain>
    </source>
</reference>
<dbReference type="EMBL" id="NOWC01000010">
    <property type="protein sequence ID" value="OZS74727.1"/>
    <property type="molecule type" value="Genomic_DNA"/>
</dbReference>
<dbReference type="GO" id="GO:0043709">
    <property type="term" value="P:cell adhesion involved in single-species biofilm formation"/>
    <property type="evidence" value="ECO:0007669"/>
    <property type="project" value="TreeGrafter"/>
</dbReference>
<dbReference type="Pfam" id="PF00419">
    <property type="entry name" value="Fimbrial"/>
    <property type="match status" value="1"/>
</dbReference>
<dbReference type="PANTHER" id="PTHR33420">
    <property type="entry name" value="FIMBRIAL SUBUNIT ELFA-RELATED"/>
    <property type="match status" value="1"/>
</dbReference>
<dbReference type="InterPro" id="IPR050263">
    <property type="entry name" value="Bact_Fimbrial_Adh_Pro"/>
</dbReference>
<evidence type="ECO:0000313" key="3">
    <source>
        <dbReference type="Proteomes" id="UP000216001"/>
    </source>
</evidence>
<dbReference type="InterPro" id="IPR008966">
    <property type="entry name" value="Adhesion_dom_sf"/>
</dbReference>
<dbReference type="SUPFAM" id="SSF49401">
    <property type="entry name" value="Bacterial adhesins"/>
    <property type="match status" value="1"/>
</dbReference>
<evidence type="ECO:0000259" key="1">
    <source>
        <dbReference type="Pfam" id="PF00419"/>
    </source>
</evidence>
<comment type="caution">
    <text evidence="2">The sequence shown here is derived from an EMBL/GenBank/DDBJ whole genome shotgun (WGS) entry which is preliminary data.</text>
</comment>
<accession>A0A264VVC4</accession>
<dbReference type="Gene3D" id="2.60.40.1090">
    <property type="entry name" value="Fimbrial-type adhesion domain"/>
    <property type="match status" value="1"/>
</dbReference>
<dbReference type="InterPro" id="IPR000259">
    <property type="entry name" value="Adhesion_dom_fimbrial"/>
</dbReference>
<organism evidence="2 3">
    <name type="scientific">Providencia rettgeri</name>
    <dbReference type="NCBI Taxonomy" id="587"/>
    <lineage>
        <taxon>Bacteria</taxon>
        <taxon>Pseudomonadati</taxon>
        <taxon>Pseudomonadota</taxon>
        <taxon>Gammaproteobacteria</taxon>
        <taxon>Enterobacterales</taxon>
        <taxon>Morganellaceae</taxon>
        <taxon>Providencia</taxon>
    </lineage>
</organism>
<gene>
    <name evidence="2" type="ORF">CHI95_10585</name>
</gene>
<sequence length="181" mass="18493">MEMYKMKLNKLALVLGLGLAVVAGSASANQGGGQVTFKGSIIDAPCSIPPGSQAFEVQMGAIATSALNGGGKSIARDFNIQLEQCDITTLKTVQTTFTGIPSTSVTDGLAIAGTAKNAGIVITDYNGTKIALGAKSPSQTLLTGANTLRFQAYLQGDDDAANKPAVPGEFDAIATFALSYQ</sequence>
<dbReference type="STRING" id="587.RB151_039630"/>
<evidence type="ECO:0000313" key="2">
    <source>
        <dbReference type="EMBL" id="OZS74727.1"/>
    </source>
</evidence>
<dbReference type="AlphaFoldDB" id="A0A264VVC4"/>
<dbReference type="Proteomes" id="UP000216001">
    <property type="component" value="Unassembled WGS sequence"/>
</dbReference>
<name>A0A264VVC4_PRORE</name>
<dbReference type="PANTHER" id="PTHR33420:SF26">
    <property type="entry name" value="FIMBRIAL SUBUNIT"/>
    <property type="match status" value="1"/>
</dbReference>
<dbReference type="GO" id="GO:0009289">
    <property type="term" value="C:pilus"/>
    <property type="evidence" value="ECO:0007669"/>
    <property type="project" value="InterPro"/>
</dbReference>
<protein>
    <submittedName>
        <fullName evidence="2">Type 1 fimbrial protein</fullName>
    </submittedName>
</protein>
<dbReference type="InterPro" id="IPR036937">
    <property type="entry name" value="Adhesion_dom_fimbrial_sf"/>
</dbReference>
<proteinExistence type="predicted"/>